<dbReference type="GO" id="GO:0004586">
    <property type="term" value="F:ornithine decarboxylase activity"/>
    <property type="evidence" value="ECO:0007669"/>
    <property type="project" value="TreeGrafter"/>
</dbReference>
<organism evidence="7 8">
    <name type="scientific">Alosa alosa</name>
    <name type="common">allis shad</name>
    <dbReference type="NCBI Taxonomy" id="278164"/>
    <lineage>
        <taxon>Eukaryota</taxon>
        <taxon>Metazoa</taxon>
        <taxon>Chordata</taxon>
        <taxon>Craniata</taxon>
        <taxon>Vertebrata</taxon>
        <taxon>Euteleostomi</taxon>
        <taxon>Actinopterygii</taxon>
        <taxon>Neopterygii</taxon>
        <taxon>Teleostei</taxon>
        <taxon>Clupei</taxon>
        <taxon>Clupeiformes</taxon>
        <taxon>Clupeoidei</taxon>
        <taxon>Clupeidae</taxon>
        <taxon>Alosa</taxon>
    </lineage>
</organism>
<dbReference type="Proteomes" id="UP000823561">
    <property type="component" value="Chromosome 13"/>
</dbReference>
<dbReference type="PRINTS" id="PR01179">
    <property type="entry name" value="ODADCRBXLASE"/>
</dbReference>
<gene>
    <name evidence="7" type="ORF">AALO_G00183810</name>
</gene>
<evidence type="ECO:0000256" key="2">
    <source>
        <dbReference type="ARBA" id="ARBA00008872"/>
    </source>
</evidence>
<dbReference type="GO" id="GO:0042177">
    <property type="term" value="P:negative regulation of protein catabolic process"/>
    <property type="evidence" value="ECO:0007669"/>
    <property type="project" value="TreeGrafter"/>
</dbReference>
<protein>
    <recommendedName>
        <fullName evidence="6">Orn/DAP/Arg decarboxylase 2 N-terminal domain-containing protein</fullName>
    </recommendedName>
</protein>
<keyword evidence="8" id="KW-1185">Reference proteome</keyword>
<dbReference type="InterPro" id="IPR009006">
    <property type="entry name" value="Ala_racemase/Decarboxylase_C"/>
</dbReference>
<evidence type="ECO:0000256" key="3">
    <source>
        <dbReference type="ARBA" id="ARBA00022898"/>
    </source>
</evidence>
<dbReference type="AlphaFoldDB" id="A0AAV6G9G6"/>
<evidence type="ECO:0000256" key="5">
    <source>
        <dbReference type="ARBA" id="ARBA00037173"/>
    </source>
</evidence>
<dbReference type="GO" id="GO:0005737">
    <property type="term" value="C:cytoplasm"/>
    <property type="evidence" value="ECO:0007669"/>
    <property type="project" value="TreeGrafter"/>
</dbReference>
<evidence type="ECO:0000313" key="7">
    <source>
        <dbReference type="EMBL" id="KAG5271769.1"/>
    </source>
</evidence>
<dbReference type="Pfam" id="PF02784">
    <property type="entry name" value="Orn_Arg_deC_N"/>
    <property type="match status" value="1"/>
</dbReference>
<sequence>MCKRLNQHTLSVVSLIAGEYILLACHICCIPRTPRAQSVPHSGNLFYDCGRRVQVKMKGIVDELHYTVDLLEGGTALSDVIDNHIYEQTLTQKNAFFVADLGVILSQHVRWRTRMGEIRPFYPVRCNSSSAVIELLAALGCGFICANKYELELIKGFGVSSADIILGGMCKQLSLIKYAAKSNVDHLLCDNETELRKIARCHPKARVLLQVAVAPSAEGDGLAMTFGSTLKDCRHLLECAKELELQVVGAKFHVSSGCQDPEMYVHAVSDARCVFDMGKELGFHMTMLDIGGGFSGSDTQLEKVHAALRPMLDIYFPPSCGVSLLAEPGSYYVSSAFMLAVNVIAKKVVARDRQQQRHDGVCASDEPEFLYYMNDGVYGSFAYKLLEESIPAPTVHKVVSPEEPLFSSSLWGPSMDGLDQVVESCLLPELSVGDWLLFANTGANSLGATASDEHKPPVFYMVSASDWYEMQDLGISLDTSMKNFSLVPYSLPSGPLTTTVSTPA</sequence>
<dbReference type="InterPro" id="IPR002433">
    <property type="entry name" value="Orn_de-COase"/>
</dbReference>
<dbReference type="PANTHER" id="PTHR11482:SF7">
    <property type="entry name" value="ANTIZYME INHIBITOR 1"/>
    <property type="match status" value="1"/>
</dbReference>
<dbReference type="GO" id="GO:0042978">
    <property type="term" value="F:ornithine decarboxylase activator activity"/>
    <property type="evidence" value="ECO:0007669"/>
    <property type="project" value="TreeGrafter"/>
</dbReference>
<keyword evidence="3" id="KW-0663">Pyridoxal phosphate</keyword>
<dbReference type="InterPro" id="IPR000183">
    <property type="entry name" value="Orn/DAP/Arg_de-COase"/>
</dbReference>
<dbReference type="EMBL" id="JADWDJ010000013">
    <property type="protein sequence ID" value="KAG5271769.1"/>
    <property type="molecule type" value="Genomic_DNA"/>
</dbReference>
<dbReference type="Gene3D" id="2.40.37.10">
    <property type="entry name" value="Lyase, Ornithine Decarboxylase, Chain A, domain 1"/>
    <property type="match status" value="1"/>
</dbReference>
<dbReference type="InterPro" id="IPR022644">
    <property type="entry name" value="De-COase2_N"/>
</dbReference>
<accession>A0AAV6G9G6</accession>
<dbReference type="GO" id="GO:1902269">
    <property type="term" value="P:positive regulation of polyamine transmembrane transport"/>
    <property type="evidence" value="ECO:0007669"/>
    <property type="project" value="TreeGrafter"/>
</dbReference>
<dbReference type="GO" id="GO:0033387">
    <property type="term" value="P:putrescine biosynthetic process from arginine, via ornithine"/>
    <property type="evidence" value="ECO:0007669"/>
    <property type="project" value="TreeGrafter"/>
</dbReference>
<dbReference type="PRINTS" id="PR01182">
    <property type="entry name" value="ORNDCRBXLASE"/>
</dbReference>
<dbReference type="SUPFAM" id="SSF50621">
    <property type="entry name" value="Alanine racemase C-terminal domain-like"/>
    <property type="match status" value="1"/>
</dbReference>
<evidence type="ECO:0000259" key="6">
    <source>
        <dbReference type="Pfam" id="PF02784"/>
    </source>
</evidence>
<comment type="cofactor">
    <cofactor evidence="1">
        <name>pyridoxal 5'-phosphate</name>
        <dbReference type="ChEBI" id="CHEBI:597326"/>
    </cofactor>
</comment>
<feature type="domain" description="Orn/DAP/Arg decarboxylase 2 N-terminal" evidence="6">
    <location>
        <begin position="103"/>
        <end position="334"/>
    </location>
</feature>
<name>A0AAV6G9G6_9TELE</name>
<evidence type="ECO:0000256" key="4">
    <source>
        <dbReference type="ARBA" id="ARBA00023239"/>
    </source>
</evidence>
<dbReference type="SUPFAM" id="SSF51419">
    <property type="entry name" value="PLP-binding barrel"/>
    <property type="match status" value="1"/>
</dbReference>
<comment type="function">
    <text evidence="5">Catalyzes the first and rate-limiting step of polyamine biosynthesis that converts ornithine into putrescine, which is the precursor for the polyamines, spermidine and spermine. Polyamines are essential for cell proliferation and are implicated in cellular processes, ranging from DNA replication to apoptosis.</text>
</comment>
<comment type="caution">
    <text evidence="7">The sequence shown here is derived from an EMBL/GenBank/DDBJ whole genome shotgun (WGS) entry which is preliminary data.</text>
</comment>
<evidence type="ECO:0000313" key="8">
    <source>
        <dbReference type="Proteomes" id="UP000823561"/>
    </source>
</evidence>
<dbReference type="Gene3D" id="3.20.20.10">
    <property type="entry name" value="Alanine racemase"/>
    <property type="match status" value="1"/>
</dbReference>
<comment type="similarity">
    <text evidence="2">Belongs to the Orn/Lys/Arg decarboxylase class-II family.</text>
</comment>
<dbReference type="InterPro" id="IPR029066">
    <property type="entry name" value="PLP-binding_barrel"/>
</dbReference>
<reference evidence="7" key="1">
    <citation type="submission" date="2020-10" db="EMBL/GenBank/DDBJ databases">
        <title>Chromosome-scale genome assembly of the Allis shad, Alosa alosa.</title>
        <authorList>
            <person name="Margot Z."/>
            <person name="Christophe K."/>
            <person name="Cabau C."/>
            <person name="Louis A."/>
            <person name="Berthelot C."/>
            <person name="Parey E."/>
            <person name="Roest Crollius H."/>
            <person name="Montfort J."/>
            <person name="Robinson-Rechavi M."/>
            <person name="Bucao C."/>
            <person name="Bouchez O."/>
            <person name="Gislard M."/>
            <person name="Lluch J."/>
            <person name="Milhes M."/>
            <person name="Lampietro C."/>
            <person name="Lopez Roques C."/>
            <person name="Donnadieu C."/>
            <person name="Braasch I."/>
            <person name="Desvignes T."/>
            <person name="Postlethwait J."/>
            <person name="Bobe J."/>
            <person name="Guiguen Y."/>
        </authorList>
    </citation>
    <scope>NUCLEOTIDE SEQUENCE</scope>
    <source>
        <strain evidence="7">M-15738</strain>
        <tissue evidence="7">Blood</tissue>
    </source>
</reference>
<dbReference type="FunFam" id="3.20.20.10:FF:000005">
    <property type="entry name" value="Ornithine decarboxylase"/>
    <property type="match status" value="1"/>
</dbReference>
<keyword evidence="4" id="KW-0456">Lyase</keyword>
<evidence type="ECO:0000256" key="1">
    <source>
        <dbReference type="ARBA" id="ARBA00001933"/>
    </source>
</evidence>
<dbReference type="PANTHER" id="PTHR11482">
    <property type="entry name" value="ARGININE/DIAMINOPIMELATE/ORNITHINE DECARBOXYLASE"/>
    <property type="match status" value="1"/>
</dbReference>
<proteinExistence type="inferred from homology"/>